<keyword evidence="2" id="KW-1185">Reference proteome</keyword>
<evidence type="ECO:0000313" key="2">
    <source>
        <dbReference type="Proteomes" id="UP000325440"/>
    </source>
</evidence>
<reference evidence="1 2" key="1">
    <citation type="submission" date="2019-08" db="EMBL/GenBank/DDBJ databases">
        <authorList>
            <person name="Alioto T."/>
            <person name="Alioto T."/>
            <person name="Gomez Garrido J."/>
        </authorList>
    </citation>
    <scope>NUCLEOTIDE SEQUENCE [LARGE SCALE GENOMIC DNA]</scope>
</reference>
<name>A0A5E4MTK3_9HEMI</name>
<protein>
    <submittedName>
        <fullName evidence="1">Uncharacterized protein</fullName>
    </submittedName>
</protein>
<sequence length="330" mass="39409">MYKEPLDVSEKKLRKRPANFRSNVVRRIPSPVEWEKQRKANLHKKILVKGDFLMNKCFNDLKDGLQNTVEQKRKTMENLVQRQLQKEKANIQSESKKKLLQFTEETQIKFNKDLATATADTRNGCEERRKQYLMEVKRLTSADFQESILEQKKHLGKKFERFKIQNLADFKNYYRQLIDCYQQTNEKQLADMKQKHDENYENLKKSLIKKYNRDLALAKINYQRILSSKQSQPPPELPVINDDETNRKELESLIQQRTKKLNDLNRDSRQLMFYKMKIKSILNNYGKIVTMMVPQPSDVHYVLDKKMMIEKYLGRPTKNELKQLSIPEDE</sequence>
<dbReference type="EMBL" id="CABPRJ010000988">
    <property type="protein sequence ID" value="VVC34235.1"/>
    <property type="molecule type" value="Genomic_DNA"/>
</dbReference>
<dbReference type="OrthoDB" id="6607525at2759"/>
<organism evidence="1 2">
    <name type="scientific">Cinara cedri</name>
    <dbReference type="NCBI Taxonomy" id="506608"/>
    <lineage>
        <taxon>Eukaryota</taxon>
        <taxon>Metazoa</taxon>
        <taxon>Ecdysozoa</taxon>
        <taxon>Arthropoda</taxon>
        <taxon>Hexapoda</taxon>
        <taxon>Insecta</taxon>
        <taxon>Pterygota</taxon>
        <taxon>Neoptera</taxon>
        <taxon>Paraneoptera</taxon>
        <taxon>Hemiptera</taxon>
        <taxon>Sternorrhyncha</taxon>
        <taxon>Aphidomorpha</taxon>
        <taxon>Aphidoidea</taxon>
        <taxon>Aphididae</taxon>
        <taxon>Lachninae</taxon>
        <taxon>Cinara</taxon>
    </lineage>
</organism>
<dbReference type="Proteomes" id="UP000325440">
    <property type="component" value="Unassembled WGS sequence"/>
</dbReference>
<evidence type="ECO:0000313" key="1">
    <source>
        <dbReference type="EMBL" id="VVC34235.1"/>
    </source>
</evidence>
<gene>
    <name evidence="1" type="ORF">CINCED_3A015155</name>
</gene>
<accession>A0A5E4MTK3</accession>
<proteinExistence type="predicted"/>
<dbReference type="AlphaFoldDB" id="A0A5E4MTK3"/>